<name>A0A0G0LBW4_9BACT</name>
<accession>A0A0G0LBW4</accession>
<comment type="caution">
    <text evidence="1">The sequence shown here is derived from an EMBL/GenBank/DDBJ whole genome shotgun (WGS) entry which is preliminary data.</text>
</comment>
<dbReference type="Proteomes" id="UP000033841">
    <property type="component" value="Unassembled WGS sequence"/>
</dbReference>
<protein>
    <submittedName>
        <fullName evidence="1">Uncharacterized protein</fullName>
    </submittedName>
</protein>
<reference evidence="1 2" key="1">
    <citation type="journal article" date="2015" name="Nature">
        <title>rRNA introns, odd ribosomes, and small enigmatic genomes across a large radiation of phyla.</title>
        <authorList>
            <person name="Brown C.T."/>
            <person name="Hug L.A."/>
            <person name="Thomas B.C."/>
            <person name="Sharon I."/>
            <person name="Castelle C.J."/>
            <person name="Singh A."/>
            <person name="Wilkins M.J."/>
            <person name="Williams K.H."/>
            <person name="Banfield J.F."/>
        </authorList>
    </citation>
    <scope>NUCLEOTIDE SEQUENCE [LARGE SCALE GENOMIC DNA]</scope>
</reference>
<dbReference type="AlphaFoldDB" id="A0A0G0LBW4"/>
<organism evidence="1 2">
    <name type="scientific">Candidatus Shapirobacteria bacterium GW2011_GWE1_38_92</name>
    <dbReference type="NCBI Taxonomy" id="1618489"/>
    <lineage>
        <taxon>Bacteria</taxon>
        <taxon>Candidatus Shapironibacteriota</taxon>
    </lineage>
</organism>
<dbReference type="EMBL" id="LBVR01000056">
    <property type="protein sequence ID" value="KKQ89518.1"/>
    <property type="molecule type" value="Genomic_DNA"/>
</dbReference>
<proteinExistence type="predicted"/>
<evidence type="ECO:0000313" key="2">
    <source>
        <dbReference type="Proteomes" id="UP000033841"/>
    </source>
</evidence>
<sequence length="65" mass="7424">MAPSHPYSHPTQKNKPNPFYLLPSPLPDCLTLFLYQTIAISYPTPLLLDFYLSPILSLIIYNCIN</sequence>
<gene>
    <name evidence="1" type="ORF">UT14_C0056G0012</name>
</gene>
<evidence type="ECO:0000313" key="1">
    <source>
        <dbReference type="EMBL" id="KKQ89518.1"/>
    </source>
</evidence>